<dbReference type="GO" id="GO:0005774">
    <property type="term" value="C:vacuolar membrane"/>
    <property type="evidence" value="ECO:0007669"/>
    <property type="project" value="TreeGrafter"/>
</dbReference>
<dbReference type="AlphaFoldDB" id="A0AAJ0HLW8"/>
<keyword evidence="5" id="KW-0067">ATP-binding</keyword>
<dbReference type="InterPro" id="IPR017871">
    <property type="entry name" value="ABC_transporter-like_CS"/>
</dbReference>
<dbReference type="GO" id="GO:0140359">
    <property type="term" value="F:ABC-type transporter activity"/>
    <property type="evidence" value="ECO:0007669"/>
    <property type="project" value="InterPro"/>
</dbReference>
<feature type="compositionally biased region" description="Low complexity" evidence="10">
    <location>
        <begin position="275"/>
        <end position="288"/>
    </location>
</feature>
<evidence type="ECO:0000256" key="10">
    <source>
        <dbReference type="SAM" id="MobiDB-lite"/>
    </source>
</evidence>
<dbReference type="Pfam" id="PF00005">
    <property type="entry name" value="ABC_tran"/>
    <property type="match status" value="1"/>
</dbReference>
<name>A0AAJ0HLW8_9PEZI</name>
<dbReference type="CDD" id="cd18583">
    <property type="entry name" value="ABC_6TM_HMT1"/>
    <property type="match status" value="1"/>
</dbReference>
<evidence type="ECO:0000256" key="5">
    <source>
        <dbReference type="ARBA" id="ARBA00022840"/>
    </source>
</evidence>
<dbReference type="PROSITE" id="PS50893">
    <property type="entry name" value="ABC_TRANSPORTER_2"/>
    <property type="match status" value="1"/>
</dbReference>
<evidence type="ECO:0000256" key="3">
    <source>
        <dbReference type="ARBA" id="ARBA00022692"/>
    </source>
</evidence>
<dbReference type="Gene3D" id="1.20.1560.10">
    <property type="entry name" value="ABC transporter type 1, transmembrane domain"/>
    <property type="match status" value="1"/>
</dbReference>
<comment type="subcellular location">
    <subcellularLocation>
        <location evidence="1">Membrane</location>
        <topology evidence="1">Multi-pass membrane protein</topology>
    </subcellularLocation>
</comment>
<evidence type="ECO:0000256" key="1">
    <source>
        <dbReference type="ARBA" id="ARBA00004141"/>
    </source>
</evidence>
<dbReference type="InterPro" id="IPR039421">
    <property type="entry name" value="Type_1_exporter"/>
</dbReference>
<dbReference type="Proteomes" id="UP001275084">
    <property type="component" value="Unassembled WGS sequence"/>
</dbReference>
<dbReference type="InterPro" id="IPR027417">
    <property type="entry name" value="P-loop_NTPase"/>
</dbReference>
<protein>
    <recommendedName>
        <fullName evidence="16">Heavy metal tolerance protein</fullName>
    </recommendedName>
</protein>
<evidence type="ECO:0008006" key="16">
    <source>
        <dbReference type="Google" id="ProtNLM"/>
    </source>
</evidence>
<sequence>MDAPTIGGVPERSTAETVYLRAQLIYPIVLLVAFTVSSAVHTILISKTDEERVTSSVRGPGGKPLPVTKRKREEELQEGDHCAGNSVALRVFQYATAALILTFFANGAAIALHALQARGKPGFVGAWWCSEERTVYIVGSAFLYVYVLITLFDWSPSPNAVHLIIWTLGLIGETVILLSSVFLISGTHYVVHGEKRATAEPLDGPDMWDLVDLSIGTVRLALVTLMVSLFAILSTKRYFEERRLLDEEARRSSADESSPLLNDDGNPANYRTSDGAEFGNANGAAEGDAGYQKQDQDAAFYRPQKLPHPTWFEYCRGYSVFFPYLWPTNSAKLQGLVMLCFILTVSQIAVNTLVPAQVGRVIDLFAENESTHTTPWLQLGLLIVYKLLQGSSGFLGSARALLWIPVSQHTYRALTTSAFEHVHSLSLDFHLGKRTGEVLSALNKGASINQFLEQVTFQVLPTLVDLIVAVIYLYIKFGAIYALFVSVITFYYLFLTIRMATTRADERRDMVNADREEEAVKNDSITSYETVKYFNAEKYEFKRYRDAVQTYQTAEAKVTWGVTYMNLCQSMVFIAGMLVAIMTCAFQVSRGTRTVGDFVLLVTYLGQLQGPLIYFGTFYRLVQQAMISGERLLELFKIQPTVTDGPHVKLLPKCTGHIKWNNVGFSYDNRRTALHDLSFECAPGSTTAFVGESGGGKSTVFRLMFRYYNCQQGSIEVDGQDVKDMTIDSVRKFIGVVPQDTILFNETLMYNLKYANPQATDEDVFEACRAAAIHDRIMAFPDGYLTKVGERGLRLSGGEKQRVAIARTILKNPKIIMLDEATSALDGETEQQIQSKLIGGKFGRDRTLLIIAHRLSTITHADQIIVLHAGTMVEKGTHEDLLALNGRYAAMWEKHCRAERAAEQARDYTRKAKKLLCQANLSRNDEMSDGYSSMGSSSILPTGLNSPVASDSALDNASLTSQRDNLSNGSNASISSRESNNGSEGTLHNDGSDDSHPDELADDEYSPEHEVDDPVQSHGSFAPGPPRPA</sequence>
<evidence type="ECO:0000256" key="6">
    <source>
        <dbReference type="ARBA" id="ARBA00022946"/>
    </source>
</evidence>
<feature type="region of interest" description="Disordered" evidence="10">
    <location>
        <begin position="54"/>
        <end position="73"/>
    </location>
</feature>
<evidence type="ECO:0000256" key="11">
    <source>
        <dbReference type="SAM" id="Phobius"/>
    </source>
</evidence>
<dbReference type="SUPFAM" id="SSF52540">
    <property type="entry name" value="P-loop containing nucleoside triphosphate hydrolases"/>
    <property type="match status" value="1"/>
</dbReference>
<feature type="transmembrane region" description="Helical" evidence="11">
    <location>
        <begin position="164"/>
        <end position="190"/>
    </location>
</feature>
<feature type="domain" description="ABC transmembrane type-1" evidence="13">
    <location>
        <begin position="339"/>
        <end position="624"/>
    </location>
</feature>
<reference evidence="14" key="1">
    <citation type="journal article" date="2023" name="Mol. Phylogenet. Evol.">
        <title>Genome-scale phylogeny and comparative genomics of the fungal order Sordariales.</title>
        <authorList>
            <person name="Hensen N."/>
            <person name="Bonometti L."/>
            <person name="Westerberg I."/>
            <person name="Brannstrom I.O."/>
            <person name="Guillou S."/>
            <person name="Cros-Aarteil S."/>
            <person name="Calhoun S."/>
            <person name="Haridas S."/>
            <person name="Kuo A."/>
            <person name="Mondo S."/>
            <person name="Pangilinan J."/>
            <person name="Riley R."/>
            <person name="LaButti K."/>
            <person name="Andreopoulos B."/>
            <person name="Lipzen A."/>
            <person name="Chen C."/>
            <person name="Yan M."/>
            <person name="Daum C."/>
            <person name="Ng V."/>
            <person name="Clum A."/>
            <person name="Steindorff A."/>
            <person name="Ohm R.A."/>
            <person name="Martin F."/>
            <person name="Silar P."/>
            <person name="Natvig D.O."/>
            <person name="Lalanne C."/>
            <person name="Gautier V."/>
            <person name="Ament-Velasquez S.L."/>
            <person name="Kruys A."/>
            <person name="Hutchinson M.I."/>
            <person name="Powell A.J."/>
            <person name="Barry K."/>
            <person name="Miller A.N."/>
            <person name="Grigoriev I.V."/>
            <person name="Debuchy R."/>
            <person name="Gladieux P."/>
            <person name="Hiltunen Thoren M."/>
            <person name="Johannesson H."/>
        </authorList>
    </citation>
    <scope>NUCLEOTIDE SEQUENCE</scope>
    <source>
        <strain evidence="14">CBS 955.72</strain>
    </source>
</reference>
<reference evidence="14" key="2">
    <citation type="submission" date="2023-06" db="EMBL/GenBank/DDBJ databases">
        <authorList>
            <consortium name="Lawrence Berkeley National Laboratory"/>
            <person name="Haridas S."/>
            <person name="Hensen N."/>
            <person name="Bonometti L."/>
            <person name="Westerberg I."/>
            <person name="Brannstrom I.O."/>
            <person name="Guillou S."/>
            <person name="Cros-Aarteil S."/>
            <person name="Calhoun S."/>
            <person name="Kuo A."/>
            <person name="Mondo S."/>
            <person name="Pangilinan J."/>
            <person name="Riley R."/>
            <person name="Labutti K."/>
            <person name="Andreopoulos B."/>
            <person name="Lipzen A."/>
            <person name="Chen C."/>
            <person name="Yanf M."/>
            <person name="Daum C."/>
            <person name="Ng V."/>
            <person name="Clum A."/>
            <person name="Steindorff A."/>
            <person name="Ohm R."/>
            <person name="Martin F."/>
            <person name="Silar P."/>
            <person name="Natvig D."/>
            <person name="Lalanne C."/>
            <person name="Gautier V."/>
            <person name="Ament-Velasquez S.L."/>
            <person name="Kruys A."/>
            <person name="Hutchinson M.I."/>
            <person name="Powell A.J."/>
            <person name="Barry K."/>
            <person name="Miller A.N."/>
            <person name="Grigoriev I.V."/>
            <person name="Debuchy R."/>
            <person name="Gladieux P."/>
            <person name="Thoren M.H."/>
            <person name="Johannesson H."/>
        </authorList>
    </citation>
    <scope>NUCLEOTIDE SEQUENCE</scope>
    <source>
        <strain evidence="14">CBS 955.72</strain>
    </source>
</reference>
<keyword evidence="2" id="KW-0813">Transport</keyword>
<evidence type="ECO:0000259" key="13">
    <source>
        <dbReference type="PROSITE" id="PS50929"/>
    </source>
</evidence>
<accession>A0AAJ0HLW8</accession>
<dbReference type="EMBL" id="JAUIQD010000003">
    <property type="protein sequence ID" value="KAK3357302.1"/>
    <property type="molecule type" value="Genomic_DNA"/>
</dbReference>
<feature type="transmembrane region" description="Helical" evidence="11">
    <location>
        <begin position="571"/>
        <end position="589"/>
    </location>
</feature>
<feature type="compositionally biased region" description="Acidic residues" evidence="10">
    <location>
        <begin position="1000"/>
        <end position="1013"/>
    </location>
</feature>
<feature type="transmembrane region" description="Helical" evidence="11">
    <location>
        <begin position="24"/>
        <end position="45"/>
    </location>
</feature>
<feature type="compositionally biased region" description="Basic and acidic residues" evidence="10">
    <location>
        <begin position="990"/>
        <end position="999"/>
    </location>
</feature>
<dbReference type="FunFam" id="1.20.1560.10:FF:000050">
    <property type="entry name" value="Vacuolar ABC heavy metal transporter (Hmt1)"/>
    <property type="match status" value="1"/>
</dbReference>
<evidence type="ECO:0000313" key="14">
    <source>
        <dbReference type="EMBL" id="KAK3357302.1"/>
    </source>
</evidence>
<feature type="region of interest" description="Disordered" evidence="10">
    <location>
        <begin position="255"/>
        <end position="288"/>
    </location>
</feature>
<dbReference type="PANTHER" id="PTHR24221">
    <property type="entry name" value="ATP-BINDING CASSETTE SUB-FAMILY B"/>
    <property type="match status" value="1"/>
</dbReference>
<evidence type="ECO:0000256" key="9">
    <source>
        <dbReference type="ARBA" id="ARBA00024363"/>
    </source>
</evidence>
<comment type="caution">
    <text evidence="14">The sequence shown here is derived from an EMBL/GenBank/DDBJ whole genome shotgun (WGS) entry which is preliminary data.</text>
</comment>
<evidence type="ECO:0000259" key="12">
    <source>
        <dbReference type="PROSITE" id="PS50893"/>
    </source>
</evidence>
<feature type="transmembrane region" description="Helical" evidence="11">
    <location>
        <begin position="481"/>
        <end position="500"/>
    </location>
</feature>
<dbReference type="InterPro" id="IPR036640">
    <property type="entry name" value="ABC1_TM_sf"/>
</dbReference>
<keyword evidence="8 11" id="KW-0472">Membrane</keyword>
<evidence type="ECO:0000256" key="2">
    <source>
        <dbReference type="ARBA" id="ARBA00022448"/>
    </source>
</evidence>
<evidence type="ECO:0000256" key="4">
    <source>
        <dbReference type="ARBA" id="ARBA00022741"/>
    </source>
</evidence>
<feature type="transmembrane region" description="Helical" evidence="11">
    <location>
        <begin position="94"/>
        <end position="115"/>
    </location>
</feature>
<dbReference type="GO" id="GO:0000041">
    <property type="term" value="P:transition metal ion transport"/>
    <property type="evidence" value="ECO:0007669"/>
    <property type="project" value="UniProtKB-ARBA"/>
</dbReference>
<keyword evidence="4" id="KW-0547">Nucleotide-binding</keyword>
<comment type="similarity">
    <text evidence="9">Belongs to the ABC transporter superfamily. ABCB family. Heavy Metal importer (TC 3.A.1.210) subfamily.</text>
</comment>
<dbReference type="GO" id="GO:0016887">
    <property type="term" value="F:ATP hydrolysis activity"/>
    <property type="evidence" value="ECO:0007669"/>
    <property type="project" value="InterPro"/>
</dbReference>
<keyword evidence="6" id="KW-0809">Transit peptide</keyword>
<keyword evidence="15" id="KW-1185">Reference proteome</keyword>
<dbReference type="Pfam" id="PF00664">
    <property type="entry name" value="ABC_membrane"/>
    <property type="match status" value="1"/>
</dbReference>
<feature type="compositionally biased region" description="Polar residues" evidence="10">
    <location>
        <begin position="959"/>
        <end position="986"/>
    </location>
</feature>
<dbReference type="InterPro" id="IPR003439">
    <property type="entry name" value="ABC_transporter-like_ATP-bd"/>
</dbReference>
<feature type="transmembrane region" description="Helical" evidence="11">
    <location>
        <begin position="210"/>
        <end position="233"/>
    </location>
</feature>
<dbReference type="SUPFAM" id="SSF90123">
    <property type="entry name" value="ABC transporter transmembrane region"/>
    <property type="match status" value="1"/>
</dbReference>
<gene>
    <name evidence="14" type="ORF">B0T25DRAFT_153942</name>
</gene>
<evidence type="ECO:0000313" key="15">
    <source>
        <dbReference type="Proteomes" id="UP001275084"/>
    </source>
</evidence>
<dbReference type="Gene3D" id="3.40.50.300">
    <property type="entry name" value="P-loop containing nucleotide triphosphate hydrolases"/>
    <property type="match status" value="1"/>
</dbReference>
<feature type="region of interest" description="Disordered" evidence="10">
    <location>
        <begin position="959"/>
        <end position="1029"/>
    </location>
</feature>
<proteinExistence type="inferred from homology"/>
<evidence type="ECO:0000256" key="8">
    <source>
        <dbReference type="ARBA" id="ARBA00023136"/>
    </source>
</evidence>
<dbReference type="PROSITE" id="PS50929">
    <property type="entry name" value="ABC_TM1F"/>
    <property type="match status" value="1"/>
</dbReference>
<organism evidence="14 15">
    <name type="scientific">Lasiosphaeria hispida</name>
    <dbReference type="NCBI Taxonomy" id="260671"/>
    <lineage>
        <taxon>Eukaryota</taxon>
        <taxon>Fungi</taxon>
        <taxon>Dikarya</taxon>
        <taxon>Ascomycota</taxon>
        <taxon>Pezizomycotina</taxon>
        <taxon>Sordariomycetes</taxon>
        <taxon>Sordariomycetidae</taxon>
        <taxon>Sordariales</taxon>
        <taxon>Lasiosphaeriaceae</taxon>
        <taxon>Lasiosphaeria</taxon>
    </lineage>
</organism>
<feature type="transmembrane region" description="Helical" evidence="11">
    <location>
        <begin position="135"/>
        <end position="152"/>
    </location>
</feature>
<keyword evidence="3 11" id="KW-0812">Transmembrane</keyword>
<dbReference type="PANTHER" id="PTHR24221:SF651">
    <property type="entry name" value="HEAVY METAL TOLERANCE PROTEIN"/>
    <property type="match status" value="1"/>
</dbReference>
<feature type="transmembrane region" description="Helical" evidence="11">
    <location>
        <begin position="455"/>
        <end position="475"/>
    </location>
</feature>
<evidence type="ECO:0000256" key="7">
    <source>
        <dbReference type="ARBA" id="ARBA00022989"/>
    </source>
</evidence>
<keyword evidence="7 11" id="KW-1133">Transmembrane helix</keyword>
<dbReference type="FunFam" id="3.40.50.300:FF:000186">
    <property type="entry name" value="ATP-binding cassette sub-family B member 7, mitochondrial"/>
    <property type="match status" value="1"/>
</dbReference>
<dbReference type="InterPro" id="IPR003593">
    <property type="entry name" value="AAA+_ATPase"/>
</dbReference>
<feature type="domain" description="ABC transporter" evidence="12">
    <location>
        <begin position="658"/>
        <end position="894"/>
    </location>
</feature>
<dbReference type="PROSITE" id="PS00211">
    <property type="entry name" value="ABC_TRANSPORTER_1"/>
    <property type="match status" value="1"/>
</dbReference>
<dbReference type="InterPro" id="IPR011527">
    <property type="entry name" value="ABC1_TM_dom"/>
</dbReference>
<dbReference type="GO" id="GO:0005524">
    <property type="term" value="F:ATP binding"/>
    <property type="evidence" value="ECO:0007669"/>
    <property type="project" value="UniProtKB-KW"/>
</dbReference>
<dbReference type="SMART" id="SM00382">
    <property type="entry name" value="AAA"/>
    <property type="match status" value="1"/>
</dbReference>